<name>F6Y4E4_CIOIN</name>
<reference evidence="2" key="4">
    <citation type="submission" date="2025-09" db="UniProtKB">
        <authorList>
            <consortium name="Ensembl"/>
        </authorList>
    </citation>
    <scope>IDENTIFICATION</scope>
</reference>
<protein>
    <submittedName>
        <fullName evidence="2">Uncharacterized protein</fullName>
    </submittedName>
</protein>
<feature type="compositionally biased region" description="Polar residues" evidence="1">
    <location>
        <begin position="97"/>
        <end position="107"/>
    </location>
</feature>
<dbReference type="PANTHER" id="PTHR21616">
    <property type="entry name" value="CENTROSOME SPINDLE POLE ASSOCIATED PROTEIN"/>
    <property type="match status" value="1"/>
</dbReference>
<evidence type="ECO:0000256" key="1">
    <source>
        <dbReference type="SAM" id="MobiDB-lite"/>
    </source>
</evidence>
<feature type="region of interest" description="Disordered" evidence="1">
    <location>
        <begin position="91"/>
        <end position="163"/>
    </location>
</feature>
<dbReference type="PANTHER" id="PTHR21616:SF2">
    <property type="entry name" value="CENTROSOME AND SPINDLE POLE-ASSOCIATED PROTEIN 1"/>
    <property type="match status" value="1"/>
</dbReference>
<dbReference type="AlphaFoldDB" id="F6Y4E4"/>
<evidence type="ECO:0000313" key="3">
    <source>
        <dbReference type="Proteomes" id="UP000008144"/>
    </source>
</evidence>
<dbReference type="GO" id="GO:0032467">
    <property type="term" value="P:positive regulation of cytokinesis"/>
    <property type="evidence" value="ECO:0007669"/>
    <property type="project" value="InterPro"/>
</dbReference>
<dbReference type="GO" id="GO:0005874">
    <property type="term" value="C:microtubule"/>
    <property type="evidence" value="ECO:0007669"/>
    <property type="project" value="InterPro"/>
</dbReference>
<proteinExistence type="predicted"/>
<dbReference type="Proteomes" id="UP000008144">
    <property type="component" value="Chromosome 1"/>
</dbReference>
<dbReference type="InParanoid" id="F6Y4E4"/>
<feature type="compositionally biased region" description="Basic and acidic residues" evidence="1">
    <location>
        <begin position="122"/>
        <end position="163"/>
    </location>
</feature>
<accession>F6Y4E4</accession>
<dbReference type="GO" id="GO:0005813">
    <property type="term" value="C:centrosome"/>
    <property type="evidence" value="ECO:0007669"/>
    <property type="project" value="InterPro"/>
</dbReference>
<dbReference type="Ensembl" id="ENSCINT00000023668.2">
    <property type="protein sequence ID" value="ENSCINP00000023422.2"/>
    <property type="gene ID" value="ENSCING00000005569.3"/>
</dbReference>
<feature type="region of interest" description="Disordered" evidence="1">
    <location>
        <begin position="1"/>
        <end position="33"/>
    </location>
</feature>
<dbReference type="GO" id="GO:0000922">
    <property type="term" value="C:spindle pole"/>
    <property type="evidence" value="ECO:0007669"/>
    <property type="project" value="InterPro"/>
</dbReference>
<sequence length="163" mass="19341">MLTYQEELREQMSLKEKKAKAAKEEQERYDRKIEMEAQNYNPWGKGGAGAPMRDIHGNLVSDLRQMHLENEDLVRDPNKAAEVVRERQATNVEEMKQSFSPRGQQDFGSALSPRFGRSNPFEMKETVEQKSQKDIYKENLQKQIEERRRLENEKRKQREKIEQ</sequence>
<dbReference type="InterPro" id="IPR026708">
    <property type="entry name" value="CSPP1"/>
</dbReference>
<dbReference type="GeneTree" id="ENSGT00390000015084"/>
<reference evidence="3" key="1">
    <citation type="journal article" date="2002" name="Science">
        <title>The draft genome of Ciona intestinalis: insights into chordate and vertebrate origins.</title>
        <authorList>
            <person name="Dehal P."/>
            <person name="Satou Y."/>
            <person name="Campbell R.K."/>
            <person name="Chapman J."/>
            <person name="Degnan B."/>
            <person name="De Tomaso A."/>
            <person name="Davidson B."/>
            <person name="Di Gregorio A."/>
            <person name="Gelpke M."/>
            <person name="Goodstein D.M."/>
            <person name="Harafuji N."/>
            <person name="Hastings K.E."/>
            <person name="Ho I."/>
            <person name="Hotta K."/>
            <person name="Huang W."/>
            <person name="Kawashima T."/>
            <person name="Lemaire P."/>
            <person name="Martinez D."/>
            <person name="Meinertzhagen I.A."/>
            <person name="Necula S."/>
            <person name="Nonaka M."/>
            <person name="Putnam N."/>
            <person name="Rash S."/>
            <person name="Saiga H."/>
            <person name="Satake M."/>
            <person name="Terry A."/>
            <person name="Yamada L."/>
            <person name="Wang H.G."/>
            <person name="Awazu S."/>
            <person name="Azumi K."/>
            <person name="Boore J."/>
            <person name="Branno M."/>
            <person name="Chin-Bow S."/>
            <person name="DeSantis R."/>
            <person name="Doyle S."/>
            <person name="Francino P."/>
            <person name="Keys D.N."/>
            <person name="Haga S."/>
            <person name="Hayashi H."/>
            <person name="Hino K."/>
            <person name="Imai K.S."/>
            <person name="Inaba K."/>
            <person name="Kano S."/>
            <person name="Kobayashi K."/>
            <person name="Kobayashi M."/>
            <person name="Lee B.I."/>
            <person name="Makabe K.W."/>
            <person name="Manohar C."/>
            <person name="Matassi G."/>
            <person name="Medina M."/>
            <person name="Mochizuki Y."/>
            <person name="Mount S."/>
            <person name="Morishita T."/>
            <person name="Miura S."/>
            <person name="Nakayama A."/>
            <person name="Nishizaka S."/>
            <person name="Nomoto H."/>
            <person name="Ohta F."/>
            <person name="Oishi K."/>
            <person name="Rigoutsos I."/>
            <person name="Sano M."/>
            <person name="Sasaki A."/>
            <person name="Sasakura Y."/>
            <person name="Shoguchi E."/>
            <person name="Shin-i T."/>
            <person name="Spagnuolo A."/>
            <person name="Stainier D."/>
            <person name="Suzuki M.M."/>
            <person name="Tassy O."/>
            <person name="Takatori N."/>
            <person name="Tokuoka M."/>
            <person name="Yagi K."/>
            <person name="Yoshizaki F."/>
            <person name="Wada S."/>
            <person name="Zhang C."/>
            <person name="Hyatt P.D."/>
            <person name="Larimer F."/>
            <person name="Detter C."/>
            <person name="Doggett N."/>
            <person name="Glavina T."/>
            <person name="Hawkins T."/>
            <person name="Richardson P."/>
            <person name="Lucas S."/>
            <person name="Kohara Y."/>
            <person name="Levine M."/>
            <person name="Satoh N."/>
            <person name="Rokhsar D.S."/>
        </authorList>
    </citation>
    <scope>NUCLEOTIDE SEQUENCE [LARGE SCALE GENOMIC DNA]</scope>
</reference>
<organism evidence="2 3">
    <name type="scientific">Ciona intestinalis</name>
    <name type="common">Transparent sea squirt</name>
    <name type="synonym">Ascidia intestinalis</name>
    <dbReference type="NCBI Taxonomy" id="7719"/>
    <lineage>
        <taxon>Eukaryota</taxon>
        <taxon>Metazoa</taxon>
        <taxon>Chordata</taxon>
        <taxon>Tunicata</taxon>
        <taxon>Ascidiacea</taxon>
        <taxon>Phlebobranchia</taxon>
        <taxon>Cionidae</taxon>
        <taxon>Ciona</taxon>
    </lineage>
</organism>
<dbReference type="HOGENOM" id="CLU_1630766_0_0_1"/>
<reference evidence="2" key="3">
    <citation type="submission" date="2025-08" db="UniProtKB">
        <authorList>
            <consortium name="Ensembl"/>
        </authorList>
    </citation>
    <scope>IDENTIFICATION</scope>
</reference>
<evidence type="ECO:0000313" key="2">
    <source>
        <dbReference type="Ensembl" id="ENSCINP00000023422.2"/>
    </source>
</evidence>
<dbReference type="EMBL" id="EAAA01000293">
    <property type="status" value="NOT_ANNOTATED_CDS"/>
    <property type="molecule type" value="Genomic_DNA"/>
</dbReference>
<keyword evidence="3" id="KW-1185">Reference proteome</keyword>
<reference evidence="2" key="2">
    <citation type="journal article" date="2008" name="Genome Biol.">
        <title>Improved genome assembly and evidence-based global gene model set for the chordate Ciona intestinalis: new insight into intron and operon populations.</title>
        <authorList>
            <person name="Satou Y."/>
            <person name="Mineta K."/>
            <person name="Ogasawara M."/>
            <person name="Sasakura Y."/>
            <person name="Shoguchi E."/>
            <person name="Ueno K."/>
            <person name="Yamada L."/>
            <person name="Matsumoto J."/>
            <person name="Wasserscheid J."/>
            <person name="Dewar K."/>
            <person name="Wiley G.B."/>
            <person name="Macmil S.L."/>
            <person name="Roe B.A."/>
            <person name="Zeller R.W."/>
            <person name="Hastings K.E."/>
            <person name="Lemaire P."/>
            <person name="Lindquist E."/>
            <person name="Endo T."/>
            <person name="Hotta K."/>
            <person name="Inaba K."/>
        </authorList>
    </citation>
    <scope>NUCLEOTIDE SEQUENCE [LARGE SCALE GENOMIC DNA]</scope>
    <source>
        <strain evidence="2">wild type</strain>
    </source>
</reference>